<evidence type="ECO:0000313" key="3">
    <source>
        <dbReference type="Proteomes" id="UP001302120"/>
    </source>
</evidence>
<reference evidence="2 3" key="1">
    <citation type="submission" date="2023-12" db="EMBL/GenBank/DDBJ databases">
        <title>Baltic Sea Cyanobacteria.</title>
        <authorList>
            <person name="Delbaje E."/>
            <person name="Fewer D.P."/>
            <person name="Shishido T.K."/>
        </authorList>
    </citation>
    <scope>NUCLEOTIDE SEQUENCE [LARGE SCALE GENOMIC DNA]</scope>
    <source>
        <strain evidence="2 3">UHCC-0300</strain>
    </source>
</reference>
<dbReference type="InterPro" id="IPR050400">
    <property type="entry name" value="Bact_Cytoskel_RodZ"/>
</dbReference>
<dbReference type="Pfam" id="PF13413">
    <property type="entry name" value="HTH_25"/>
    <property type="match status" value="1"/>
</dbReference>
<feature type="region of interest" description="Disordered" evidence="1">
    <location>
        <begin position="94"/>
        <end position="118"/>
    </location>
</feature>
<comment type="caution">
    <text evidence="2">The sequence shown here is derived from an EMBL/GenBank/DDBJ whole genome shotgun (WGS) entry which is preliminary data.</text>
</comment>
<protein>
    <submittedName>
        <fullName evidence="2">Helix-turn-helix domain-containing protein</fullName>
    </submittedName>
</protein>
<gene>
    <name evidence="2" type="ORF">VB620_10040</name>
</gene>
<dbReference type="PANTHER" id="PTHR34475">
    <property type="match status" value="1"/>
</dbReference>
<keyword evidence="3" id="KW-1185">Reference proteome</keyword>
<dbReference type="PANTHER" id="PTHR34475:SF1">
    <property type="entry name" value="CYTOSKELETON PROTEIN RODZ"/>
    <property type="match status" value="1"/>
</dbReference>
<accession>A0ABU5UET7</accession>
<evidence type="ECO:0000313" key="2">
    <source>
        <dbReference type="EMBL" id="MEA5581679.1"/>
    </source>
</evidence>
<dbReference type="RefSeq" id="WP_323196010.1">
    <property type="nucleotide sequence ID" value="NZ_JAYGHG010000013.1"/>
</dbReference>
<sequence>MTMTPVYFFTVPGNDSVKISQDQLRSLLSEIETELHSSKVYLIAMNTLQNLLGSSGESINILLKAVGREAISLAFQQLLQSEKVIENHHVSPTVVSETPTNSTTMQLEPQTSKTDITPDQISTETTENIPIKSPEKALKNLFQRHKKSPEPEIKQPTLAEQRLEIMSSIGQKLKQARESKGLSLYQLNVYTHIPIHRMEAIENSDFELLPEDTLVRGFIRSMGNAVGLNGTNLAASLPANSGLPSLTRSWNNSTESSEELGIALSPIHLYLGYTTLIAGAVGGLSLTSQPVNSGRIPAPDVVTCPSSSLSQPFEMSAICIKPGLIDSNIAPPETF</sequence>
<dbReference type="Gene3D" id="1.10.260.40">
    <property type="entry name" value="lambda repressor-like DNA-binding domains"/>
    <property type="match status" value="1"/>
</dbReference>
<organism evidence="2 3">
    <name type="scientific">Nodularia harveyana UHCC-0300</name>
    <dbReference type="NCBI Taxonomy" id="2974287"/>
    <lineage>
        <taxon>Bacteria</taxon>
        <taxon>Bacillati</taxon>
        <taxon>Cyanobacteriota</taxon>
        <taxon>Cyanophyceae</taxon>
        <taxon>Nostocales</taxon>
        <taxon>Nodulariaceae</taxon>
        <taxon>Nodularia</taxon>
    </lineage>
</organism>
<proteinExistence type="predicted"/>
<name>A0ABU5UET7_9CYAN</name>
<dbReference type="InterPro" id="IPR010982">
    <property type="entry name" value="Lambda_DNA-bd_dom_sf"/>
</dbReference>
<evidence type="ECO:0000256" key="1">
    <source>
        <dbReference type="SAM" id="MobiDB-lite"/>
    </source>
</evidence>
<dbReference type="EMBL" id="JAYGHG010000013">
    <property type="protein sequence ID" value="MEA5581679.1"/>
    <property type="molecule type" value="Genomic_DNA"/>
</dbReference>
<dbReference type="Proteomes" id="UP001302120">
    <property type="component" value="Unassembled WGS sequence"/>
</dbReference>